<keyword evidence="7" id="KW-1185">Reference proteome</keyword>
<accession>A0A210QJL7</accession>
<evidence type="ECO:0000259" key="4">
    <source>
        <dbReference type="Pfam" id="PF00389"/>
    </source>
</evidence>
<evidence type="ECO:0000313" key="7">
    <source>
        <dbReference type="Proteomes" id="UP000242188"/>
    </source>
</evidence>
<evidence type="ECO:0000313" key="6">
    <source>
        <dbReference type="EMBL" id="OWF48930.1"/>
    </source>
</evidence>
<dbReference type="SUPFAM" id="SSF51735">
    <property type="entry name" value="NAD(P)-binding Rossmann-fold domains"/>
    <property type="match status" value="1"/>
</dbReference>
<feature type="domain" description="D-isomer specific 2-hydroxyacid dehydrogenase catalytic" evidence="4">
    <location>
        <begin position="8"/>
        <end position="321"/>
    </location>
</feature>
<evidence type="ECO:0000256" key="2">
    <source>
        <dbReference type="ARBA" id="ARBA00073306"/>
    </source>
</evidence>
<dbReference type="Pfam" id="PF00389">
    <property type="entry name" value="2-Hacid_dh"/>
    <property type="match status" value="1"/>
</dbReference>
<reference evidence="6 7" key="1">
    <citation type="journal article" date="2017" name="Nat. Ecol. Evol.">
        <title>Scallop genome provides insights into evolution of bilaterian karyotype and development.</title>
        <authorList>
            <person name="Wang S."/>
            <person name="Zhang J."/>
            <person name="Jiao W."/>
            <person name="Li J."/>
            <person name="Xun X."/>
            <person name="Sun Y."/>
            <person name="Guo X."/>
            <person name="Huan P."/>
            <person name="Dong B."/>
            <person name="Zhang L."/>
            <person name="Hu X."/>
            <person name="Sun X."/>
            <person name="Wang J."/>
            <person name="Zhao C."/>
            <person name="Wang Y."/>
            <person name="Wang D."/>
            <person name="Huang X."/>
            <person name="Wang R."/>
            <person name="Lv J."/>
            <person name="Li Y."/>
            <person name="Zhang Z."/>
            <person name="Liu B."/>
            <person name="Lu W."/>
            <person name="Hui Y."/>
            <person name="Liang J."/>
            <person name="Zhou Z."/>
            <person name="Hou R."/>
            <person name="Li X."/>
            <person name="Liu Y."/>
            <person name="Li H."/>
            <person name="Ning X."/>
            <person name="Lin Y."/>
            <person name="Zhao L."/>
            <person name="Xing Q."/>
            <person name="Dou J."/>
            <person name="Li Y."/>
            <person name="Mao J."/>
            <person name="Guo H."/>
            <person name="Dou H."/>
            <person name="Li T."/>
            <person name="Mu C."/>
            <person name="Jiang W."/>
            <person name="Fu Q."/>
            <person name="Fu X."/>
            <person name="Miao Y."/>
            <person name="Liu J."/>
            <person name="Yu Q."/>
            <person name="Li R."/>
            <person name="Liao H."/>
            <person name="Li X."/>
            <person name="Kong Y."/>
            <person name="Jiang Z."/>
            <person name="Chourrout D."/>
            <person name="Li R."/>
            <person name="Bao Z."/>
        </authorList>
    </citation>
    <scope>NUCLEOTIDE SEQUENCE [LARGE SCALE GENOMIC DNA]</scope>
    <source>
        <strain evidence="6 7">PY_sf001</strain>
    </source>
</reference>
<comment type="caution">
    <text evidence="6">The sequence shown here is derived from an EMBL/GenBank/DDBJ whole genome shotgun (WGS) entry which is preliminary data.</text>
</comment>
<gene>
    <name evidence="6" type="ORF">KP79_PYT12460</name>
</gene>
<dbReference type="GO" id="GO:0051287">
    <property type="term" value="F:NAD binding"/>
    <property type="evidence" value="ECO:0007669"/>
    <property type="project" value="InterPro"/>
</dbReference>
<dbReference type="InterPro" id="IPR050223">
    <property type="entry name" value="D-isomer_2-hydroxyacid_DH"/>
</dbReference>
<dbReference type="PANTHER" id="PTHR10996:SF277">
    <property type="entry name" value="GLYOXYLATE REDUCTASE_HYDROXYPYRUVATE REDUCTASE"/>
    <property type="match status" value="1"/>
</dbReference>
<dbReference type="InterPro" id="IPR006140">
    <property type="entry name" value="D-isomer_DH_NAD-bd"/>
</dbReference>
<comment type="similarity">
    <text evidence="3">Belongs to the D-isomer specific 2-hydroxyacid dehydrogenase family.</text>
</comment>
<keyword evidence="1 3" id="KW-0560">Oxidoreductase</keyword>
<evidence type="ECO:0000259" key="5">
    <source>
        <dbReference type="Pfam" id="PF02826"/>
    </source>
</evidence>
<name>A0A210QJL7_MIZYE</name>
<proteinExistence type="inferred from homology"/>
<dbReference type="CDD" id="cd05301">
    <property type="entry name" value="GDH"/>
    <property type="match status" value="1"/>
</dbReference>
<organism evidence="6 7">
    <name type="scientific">Mizuhopecten yessoensis</name>
    <name type="common">Japanese scallop</name>
    <name type="synonym">Patinopecten yessoensis</name>
    <dbReference type="NCBI Taxonomy" id="6573"/>
    <lineage>
        <taxon>Eukaryota</taxon>
        <taxon>Metazoa</taxon>
        <taxon>Spiralia</taxon>
        <taxon>Lophotrochozoa</taxon>
        <taxon>Mollusca</taxon>
        <taxon>Bivalvia</taxon>
        <taxon>Autobranchia</taxon>
        <taxon>Pteriomorphia</taxon>
        <taxon>Pectinida</taxon>
        <taxon>Pectinoidea</taxon>
        <taxon>Pectinidae</taxon>
        <taxon>Mizuhopecten</taxon>
    </lineage>
</organism>
<protein>
    <recommendedName>
        <fullName evidence="2">Glyoxylate reductase/hydroxypyruvate reductase</fullName>
    </recommendedName>
</protein>
<evidence type="ECO:0000256" key="1">
    <source>
        <dbReference type="ARBA" id="ARBA00023002"/>
    </source>
</evidence>
<dbReference type="STRING" id="6573.A0A210QJL7"/>
<evidence type="ECO:0000256" key="3">
    <source>
        <dbReference type="RuleBase" id="RU003719"/>
    </source>
</evidence>
<dbReference type="FunFam" id="3.40.50.720:FF:000026">
    <property type="entry name" value="Glyoxylate/hydroxypyruvate reductase B"/>
    <property type="match status" value="1"/>
</dbReference>
<dbReference type="InterPro" id="IPR006139">
    <property type="entry name" value="D-isomer_2_OHA_DH_cat_dom"/>
</dbReference>
<dbReference type="Proteomes" id="UP000242188">
    <property type="component" value="Unassembled WGS sequence"/>
</dbReference>
<dbReference type="SUPFAM" id="SSF52283">
    <property type="entry name" value="Formate/glycerate dehydrogenase catalytic domain-like"/>
    <property type="match status" value="1"/>
</dbReference>
<dbReference type="InterPro" id="IPR029753">
    <property type="entry name" value="D-isomer_DH_CS"/>
</dbReference>
<sequence length="322" mass="34649">MSARPRVLISRSAPPSAGIDPIKAVCDVWIWPGDDPIPAEEFRKRAAGVTAIFCQSSDRINKDLLDAAGPSLKVVGTMSVGLEHIDLDECRRRDIKVGHCPNVLNDAVAELTIALLLSAARRLKEGYACTSVEETWENALFLCGHEVSGSTVGIVGLGRIGMAVARRLNSFNVAKFLYTGNSQKSYAEEVNAEFVSFDKLLEDSDFVIACCSINPNNEGLFNKSAFKKMKKSAIFINVSRGVLVNHEDLIEALTTGEIYGAGLDVTVPEPLPPDSPLRYLKNCLVTPHLGSASLKARNAMASLTARNILAGIRGEDLPGAVP</sequence>
<dbReference type="GO" id="GO:0008465">
    <property type="term" value="F:hydroxypyruvate reductase (NADH) activity"/>
    <property type="evidence" value="ECO:0007669"/>
    <property type="project" value="TreeGrafter"/>
</dbReference>
<dbReference type="Pfam" id="PF02826">
    <property type="entry name" value="2-Hacid_dh_C"/>
    <property type="match status" value="1"/>
</dbReference>
<keyword evidence="6" id="KW-0670">Pyruvate</keyword>
<dbReference type="GO" id="GO:0030267">
    <property type="term" value="F:glyoxylate reductase (NADPH) activity"/>
    <property type="evidence" value="ECO:0007669"/>
    <property type="project" value="TreeGrafter"/>
</dbReference>
<dbReference type="Gene3D" id="3.40.50.720">
    <property type="entry name" value="NAD(P)-binding Rossmann-like Domain"/>
    <property type="match status" value="2"/>
</dbReference>
<dbReference type="PANTHER" id="PTHR10996">
    <property type="entry name" value="2-HYDROXYACID DEHYDROGENASE-RELATED"/>
    <property type="match status" value="1"/>
</dbReference>
<dbReference type="PROSITE" id="PS00671">
    <property type="entry name" value="D_2_HYDROXYACID_DH_3"/>
    <property type="match status" value="1"/>
</dbReference>
<feature type="domain" description="D-isomer specific 2-hydroxyacid dehydrogenase NAD-binding" evidence="5">
    <location>
        <begin position="113"/>
        <end position="290"/>
    </location>
</feature>
<dbReference type="InterPro" id="IPR036291">
    <property type="entry name" value="NAD(P)-bd_dom_sf"/>
</dbReference>
<dbReference type="EMBL" id="NEDP02003345">
    <property type="protein sequence ID" value="OWF48930.1"/>
    <property type="molecule type" value="Genomic_DNA"/>
</dbReference>
<dbReference type="OrthoDB" id="298012at2759"/>
<dbReference type="GO" id="GO:0005829">
    <property type="term" value="C:cytosol"/>
    <property type="evidence" value="ECO:0007669"/>
    <property type="project" value="TreeGrafter"/>
</dbReference>
<dbReference type="AlphaFoldDB" id="A0A210QJL7"/>